<protein>
    <recommendedName>
        <fullName evidence="3">Secreted protein</fullName>
    </recommendedName>
</protein>
<comment type="caution">
    <text evidence="1">The sequence shown here is derived from an EMBL/GenBank/DDBJ whole genome shotgun (WGS) entry which is preliminary data.</text>
</comment>
<keyword evidence="2" id="KW-1185">Reference proteome</keyword>
<name>A0ABT7GMK7_9ACTN</name>
<dbReference type="Proteomes" id="UP001223390">
    <property type="component" value="Unassembled WGS sequence"/>
</dbReference>
<proteinExistence type="predicted"/>
<accession>A0ABT7GMK7</accession>
<sequence length="147" mass="15760">MSTRRKKAAIALAVAAPLALLLLVGRFLHQADLQMTGRAPVPCAEAVRFLHAEGLPAGAREKRCTGGQWQTTWYTVEFRSPRARAEAWLRSSYPGAEVRHGCADADVCSDPRVTGDGGHDLADHVSVEIGPEEDGLARVRLTGGTTT</sequence>
<evidence type="ECO:0008006" key="3">
    <source>
        <dbReference type="Google" id="ProtNLM"/>
    </source>
</evidence>
<dbReference type="RefSeq" id="WP_285340558.1">
    <property type="nucleotide sequence ID" value="NZ_JASITI010000003.1"/>
</dbReference>
<organism evidence="1 2">
    <name type="scientific">Streptomyces katrae</name>
    <dbReference type="NCBI Taxonomy" id="68223"/>
    <lineage>
        <taxon>Bacteria</taxon>
        <taxon>Bacillati</taxon>
        <taxon>Actinomycetota</taxon>
        <taxon>Actinomycetes</taxon>
        <taxon>Kitasatosporales</taxon>
        <taxon>Streptomycetaceae</taxon>
        <taxon>Streptomyces</taxon>
    </lineage>
</organism>
<evidence type="ECO:0000313" key="1">
    <source>
        <dbReference type="EMBL" id="MDK9494813.1"/>
    </source>
</evidence>
<evidence type="ECO:0000313" key="2">
    <source>
        <dbReference type="Proteomes" id="UP001223390"/>
    </source>
</evidence>
<dbReference type="EMBL" id="JASITI010000003">
    <property type="protein sequence ID" value="MDK9494813.1"/>
    <property type="molecule type" value="Genomic_DNA"/>
</dbReference>
<gene>
    <name evidence="1" type="ORF">QEZ40_003447</name>
</gene>
<reference evidence="1 2" key="1">
    <citation type="submission" date="2023-05" db="EMBL/GenBank/DDBJ databases">
        <title>Sequencing and Assembly of Streptomyces sp. NP73.</title>
        <authorList>
            <person name="Konwar A.N."/>
            <person name="Saikia K."/>
            <person name="Thakur D."/>
        </authorList>
    </citation>
    <scope>NUCLEOTIDE SEQUENCE [LARGE SCALE GENOMIC DNA]</scope>
    <source>
        <strain evidence="1 2">NP73</strain>
    </source>
</reference>